<dbReference type="RefSeq" id="WP_078784907.1">
    <property type="nucleotide sequence ID" value="NZ_FUYF01000011.1"/>
</dbReference>
<feature type="region of interest" description="Disordered" evidence="5">
    <location>
        <begin position="40"/>
        <end position="62"/>
    </location>
</feature>
<dbReference type="InterPro" id="IPR023765">
    <property type="entry name" value="SBP_5_CS"/>
</dbReference>
<evidence type="ECO:0000256" key="5">
    <source>
        <dbReference type="SAM" id="MobiDB-lite"/>
    </source>
</evidence>
<dbReference type="GO" id="GO:1904680">
    <property type="term" value="F:peptide transmembrane transporter activity"/>
    <property type="evidence" value="ECO:0007669"/>
    <property type="project" value="TreeGrafter"/>
</dbReference>
<reference evidence="8 9" key="1">
    <citation type="submission" date="2017-02" db="EMBL/GenBank/DDBJ databases">
        <authorList>
            <person name="Peterson S.W."/>
        </authorList>
    </citation>
    <scope>NUCLEOTIDE SEQUENCE [LARGE SCALE GENOMIC DNA]</scope>
    <source>
        <strain evidence="8 9">ATCC 27749</strain>
    </source>
</reference>
<organism evidence="8 9">
    <name type="scientific">Gemmiger formicilis</name>
    <dbReference type="NCBI Taxonomy" id="745368"/>
    <lineage>
        <taxon>Bacteria</taxon>
        <taxon>Bacillati</taxon>
        <taxon>Bacillota</taxon>
        <taxon>Clostridia</taxon>
        <taxon>Eubacteriales</taxon>
        <taxon>Gemmiger</taxon>
    </lineage>
</organism>
<dbReference type="InterPro" id="IPR030678">
    <property type="entry name" value="Peptide/Ni-bd"/>
</dbReference>
<dbReference type="PIRSF" id="PIRSF002741">
    <property type="entry name" value="MppA"/>
    <property type="match status" value="1"/>
</dbReference>
<gene>
    <name evidence="8" type="ORF">SAMN02745178_02011</name>
</gene>
<dbReference type="GO" id="GO:0015833">
    <property type="term" value="P:peptide transport"/>
    <property type="evidence" value="ECO:0007669"/>
    <property type="project" value="TreeGrafter"/>
</dbReference>
<name>A0A1T4XLW9_9FIRM</name>
<evidence type="ECO:0000313" key="8">
    <source>
        <dbReference type="EMBL" id="SKA90071.1"/>
    </source>
</evidence>
<dbReference type="Proteomes" id="UP000190286">
    <property type="component" value="Unassembled WGS sequence"/>
</dbReference>
<evidence type="ECO:0000256" key="6">
    <source>
        <dbReference type="SAM" id="SignalP"/>
    </source>
</evidence>
<dbReference type="InterPro" id="IPR000914">
    <property type="entry name" value="SBP_5_dom"/>
</dbReference>
<dbReference type="Gene3D" id="3.10.105.10">
    <property type="entry name" value="Dipeptide-binding Protein, Domain 3"/>
    <property type="match status" value="1"/>
</dbReference>
<dbReference type="CDD" id="cd08504">
    <property type="entry name" value="PBP2_OppA"/>
    <property type="match status" value="1"/>
</dbReference>
<keyword evidence="4 6" id="KW-0732">Signal</keyword>
<proteinExistence type="inferred from homology"/>
<dbReference type="GO" id="GO:0042597">
    <property type="term" value="C:periplasmic space"/>
    <property type="evidence" value="ECO:0007669"/>
    <property type="project" value="UniProtKB-ARBA"/>
</dbReference>
<dbReference type="Gene3D" id="3.40.190.10">
    <property type="entry name" value="Periplasmic binding protein-like II"/>
    <property type="match status" value="1"/>
</dbReference>
<feature type="signal peptide" evidence="6">
    <location>
        <begin position="1"/>
        <end position="20"/>
    </location>
</feature>
<evidence type="ECO:0000256" key="4">
    <source>
        <dbReference type="ARBA" id="ARBA00022729"/>
    </source>
</evidence>
<dbReference type="FunFam" id="3.10.105.10:FF:000001">
    <property type="entry name" value="Oligopeptide ABC transporter, oligopeptide-binding protein"/>
    <property type="match status" value="1"/>
</dbReference>
<dbReference type="Pfam" id="PF00496">
    <property type="entry name" value="SBP_bac_5"/>
    <property type="match status" value="1"/>
</dbReference>
<sequence>MKMKNIAAVAMAGCMAASLAACGGSASSAATDASSAASTEAATSEATEATGTSANGFTVQLGSNPETLDPALNSAIDASNTLITVFEPLLLIDENNEVIPGQADLPEVSEDGLTWTFTMKDGLKWSDGSDLTAKDFEYSFKRLACPDTAAPYGETVVGMIDGYKDAIGNPDADGNTTTDPDWDALNVHASEDGKTLTIQLAYPCSYFDKLCAFAAMSPVQQATVEANGDAWCTQPDTFVCNGPYMITNWVPSERIVLSKNPNYVGGWDTSKIVSDTITLLLLEDSSASYAAYNSGEAQLIKDVPTDEIPSLTKAEDGGDFYVDTILGTYYISLNDQKEPFTDPNVRKALSLAIDRDYVANTIMQGTYTPAYNLVGPGIVDESGMFYDNANGGKTYISDDYDANLEEAKQLLADAGYPNGEGFPTIEYSTNDAGYHTPVAEYVQQAWGELGITVNINKVEWASFTPMRRAGDYDVSRNGWVMDYNDPSNMIELFTTTNGNNDGKYSNPEFDAAVEASKVADKSVHFQKLHEAEDILMADAACIPVAYYNDFWLQSPSLKGTWHSPYGYWYLQYGYVEE</sequence>
<evidence type="ECO:0000259" key="7">
    <source>
        <dbReference type="Pfam" id="PF00496"/>
    </source>
</evidence>
<dbReference type="AlphaFoldDB" id="A0A1T4XLW9"/>
<dbReference type="GO" id="GO:0043190">
    <property type="term" value="C:ATP-binding cassette (ABC) transporter complex"/>
    <property type="evidence" value="ECO:0007669"/>
    <property type="project" value="InterPro"/>
</dbReference>
<dbReference type="InterPro" id="IPR039424">
    <property type="entry name" value="SBP_5"/>
</dbReference>
<dbReference type="STRING" id="745368.SAMN02745178_02011"/>
<comment type="subcellular location">
    <subcellularLocation>
        <location evidence="1">Cell membrane</location>
        <topology evidence="1">Lipid-anchor</topology>
    </subcellularLocation>
</comment>
<evidence type="ECO:0000256" key="3">
    <source>
        <dbReference type="ARBA" id="ARBA00022448"/>
    </source>
</evidence>
<dbReference type="EMBL" id="FUYF01000011">
    <property type="protein sequence ID" value="SKA90071.1"/>
    <property type="molecule type" value="Genomic_DNA"/>
</dbReference>
<evidence type="ECO:0000256" key="1">
    <source>
        <dbReference type="ARBA" id="ARBA00004193"/>
    </source>
</evidence>
<dbReference type="PANTHER" id="PTHR30290:SF10">
    <property type="entry name" value="PERIPLASMIC OLIGOPEPTIDE-BINDING PROTEIN-RELATED"/>
    <property type="match status" value="1"/>
</dbReference>
<accession>A0A1T4XLW9</accession>
<feature type="chain" id="PRO_5038611378" evidence="6">
    <location>
        <begin position="21"/>
        <end position="577"/>
    </location>
</feature>
<protein>
    <submittedName>
        <fullName evidence="8">Oligopeptide transport system substrate-binding protein</fullName>
    </submittedName>
</protein>
<dbReference type="PANTHER" id="PTHR30290">
    <property type="entry name" value="PERIPLASMIC BINDING COMPONENT OF ABC TRANSPORTER"/>
    <property type="match status" value="1"/>
</dbReference>
<dbReference type="PROSITE" id="PS51257">
    <property type="entry name" value="PROKAR_LIPOPROTEIN"/>
    <property type="match status" value="1"/>
</dbReference>
<evidence type="ECO:0000313" key="9">
    <source>
        <dbReference type="Proteomes" id="UP000190286"/>
    </source>
</evidence>
<dbReference type="PROSITE" id="PS01040">
    <property type="entry name" value="SBP_BACTERIAL_5"/>
    <property type="match status" value="1"/>
</dbReference>
<dbReference type="SUPFAM" id="SSF53850">
    <property type="entry name" value="Periplasmic binding protein-like II"/>
    <property type="match status" value="1"/>
</dbReference>
<dbReference type="Gene3D" id="3.90.76.10">
    <property type="entry name" value="Dipeptide-binding Protein, Domain 1"/>
    <property type="match status" value="1"/>
</dbReference>
<feature type="compositionally biased region" description="Low complexity" evidence="5">
    <location>
        <begin position="40"/>
        <end position="54"/>
    </location>
</feature>
<feature type="domain" description="Solute-binding protein family 5" evidence="7">
    <location>
        <begin position="97"/>
        <end position="500"/>
    </location>
</feature>
<comment type="similarity">
    <text evidence="2">Belongs to the bacterial solute-binding protein 5 family.</text>
</comment>
<evidence type="ECO:0000256" key="2">
    <source>
        <dbReference type="ARBA" id="ARBA00005695"/>
    </source>
</evidence>
<keyword evidence="9" id="KW-1185">Reference proteome</keyword>
<keyword evidence="3" id="KW-0813">Transport</keyword>
<dbReference type="GeneID" id="93338461"/>
<dbReference type="OrthoDB" id="239741at2"/>